<evidence type="ECO:0000313" key="3">
    <source>
        <dbReference type="Proteomes" id="UP000469523"/>
    </source>
</evidence>
<dbReference type="RefSeq" id="WP_154439773.1">
    <property type="nucleotide sequence ID" value="NZ_JAHLPJ010000001.1"/>
</dbReference>
<dbReference type="Pfam" id="PF12146">
    <property type="entry name" value="Hydrolase_4"/>
    <property type="match status" value="1"/>
</dbReference>
<accession>A0A6N7XXR5</accession>
<evidence type="ECO:0000259" key="1">
    <source>
        <dbReference type="Pfam" id="PF12146"/>
    </source>
</evidence>
<dbReference type="InterPro" id="IPR051044">
    <property type="entry name" value="MAG_DAG_Lipase"/>
</dbReference>
<dbReference type="PANTHER" id="PTHR11614">
    <property type="entry name" value="PHOSPHOLIPASE-RELATED"/>
    <property type="match status" value="1"/>
</dbReference>
<dbReference type="InterPro" id="IPR022742">
    <property type="entry name" value="Hydrolase_4"/>
</dbReference>
<organism evidence="2 3">
    <name type="scientific">Tissierella pigra</name>
    <dbReference type="NCBI Taxonomy" id="2607614"/>
    <lineage>
        <taxon>Bacteria</taxon>
        <taxon>Bacillati</taxon>
        <taxon>Bacillota</taxon>
        <taxon>Tissierellia</taxon>
        <taxon>Tissierellales</taxon>
        <taxon>Tissierellaceae</taxon>
        <taxon>Tissierella</taxon>
    </lineage>
</organism>
<dbReference type="Proteomes" id="UP000469523">
    <property type="component" value="Unassembled WGS sequence"/>
</dbReference>
<keyword evidence="3" id="KW-1185">Reference proteome</keyword>
<dbReference type="EMBL" id="VUNQ01000013">
    <property type="protein sequence ID" value="MSU01364.1"/>
    <property type="molecule type" value="Genomic_DNA"/>
</dbReference>
<protein>
    <submittedName>
        <fullName evidence="2">Lysophospholipase</fullName>
    </submittedName>
</protein>
<sequence>MGLSIETFVKGKDEMEIFLRIWDDVLNPKGVVQIFHGMAEHTARYDDFARFLNEKGYIVYADDHRGHGYSANKNNILGYVGDNGFYNIVEDEKIISNLIKEKYQDLPLYIFAHSFGSFIGQEYIIKYSKDISGIILSGSAKQNGLDIKAGNILSNIQNKFFDNTLEAKLIDKLSFGSFNNKVENKRTEFDWLSRDNKEVDKYIKDELCGYISPINFYYNLFEGFKGLYKKERLNNIVKTLPILVLSGDMDPVGKYGKSVKRLYNQYNDLDIQDISLKLYPGGRHELLNEENKEEVYDYIYSWLKGR</sequence>
<dbReference type="SUPFAM" id="SSF53474">
    <property type="entry name" value="alpha/beta-Hydrolases"/>
    <property type="match status" value="1"/>
</dbReference>
<feature type="domain" description="Serine aminopeptidase S33" evidence="1">
    <location>
        <begin position="27"/>
        <end position="290"/>
    </location>
</feature>
<comment type="caution">
    <text evidence="2">The sequence shown here is derived from an EMBL/GenBank/DDBJ whole genome shotgun (WGS) entry which is preliminary data.</text>
</comment>
<name>A0A6N7XXR5_9FIRM</name>
<dbReference type="InterPro" id="IPR029058">
    <property type="entry name" value="AB_hydrolase_fold"/>
</dbReference>
<reference evidence="2 3" key="1">
    <citation type="submission" date="2019-09" db="EMBL/GenBank/DDBJ databases">
        <title>In-depth cultivation of the pig gut microbiome towards novel bacterial diversity and tailored functional studies.</title>
        <authorList>
            <person name="Wylensek D."/>
            <person name="Hitch T.C.A."/>
            <person name="Clavel T."/>
        </authorList>
    </citation>
    <scope>NUCLEOTIDE SEQUENCE [LARGE SCALE GENOMIC DNA]</scope>
    <source>
        <strain evidence="2 3">WCA3-693-APC-4?</strain>
    </source>
</reference>
<gene>
    <name evidence="2" type="ORF">FYJ83_07780</name>
</gene>
<evidence type="ECO:0000313" key="2">
    <source>
        <dbReference type="EMBL" id="MSU01364.1"/>
    </source>
</evidence>
<dbReference type="AlphaFoldDB" id="A0A6N7XXR5"/>
<dbReference type="Gene3D" id="3.40.50.1820">
    <property type="entry name" value="alpha/beta hydrolase"/>
    <property type="match status" value="1"/>
</dbReference>
<proteinExistence type="predicted"/>